<sequence length="461" mass="52472">MSRIYRYVPVSSPRHTRVLRLEPSPDAASPLRCSLSEVSLDALEDPSTGYTALSYTWDAQSPSQIVECDGGTLHVTANCEAAMRRLRRPDETHALWIDSIRIDQSAAAIDERSAQVAVMGEVYMRAKQVVVWLGESDEKFEVFLRRLAEIFESLRMPSSPGRFTNITELRDILLGVLREKVRAIAREAPTASDDPFAAVFERSWFHRMWTIQEVTLSLPERIVVRCGEHTFPWQPFLGIVTVLRDAEYPWRGWKRAMGLRQALWSYLKLKRHPGARELVRDGPLFEQDPHMFSILQGVRNKCSGDPMDNVFALYGLFQELGIPMPTPDYRKSVGQVYKEATAACINYDRSLRILYHASSDLRREDLSSWVPDYSSPGWEDSDMRYGLIGIHVAAGGSSREALRRTLVINHLEVLADEAAPGNFRHWYDVLTDERLDSESLVRTLMGGPGMRFHRIAMAFPL</sequence>
<dbReference type="AlphaFoldDB" id="A0A0C4ECU0"/>
<dbReference type="eggNOG" id="ENOG502SPU6">
    <property type="taxonomic scope" value="Eukaryota"/>
</dbReference>
<name>A0A0C4ECU0_MAGP6</name>
<dbReference type="EnsemblFungi" id="MAPG_10525T0">
    <property type="protein sequence ID" value="MAPG_10525T0"/>
    <property type="gene ID" value="MAPG_10525"/>
</dbReference>
<reference evidence="4" key="1">
    <citation type="submission" date="2010-05" db="EMBL/GenBank/DDBJ databases">
        <title>The genome sequence of Magnaporthe poae strain ATCC 64411.</title>
        <authorList>
            <person name="Ma L.-J."/>
            <person name="Dead R."/>
            <person name="Young S."/>
            <person name="Zeng Q."/>
            <person name="Koehrsen M."/>
            <person name="Alvarado L."/>
            <person name="Berlin A."/>
            <person name="Chapman S.B."/>
            <person name="Chen Z."/>
            <person name="Freedman E."/>
            <person name="Gellesch M."/>
            <person name="Goldberg J."/>
            <person name="Griggs A."/>
            <person name="Gujja S."/>
            <person name="Heilman E.R."/>
            <person name="Heiman D."/>
            <person name="Hepburn T."/>
            <person name="Howarth C."/>
            <person name="Jen D."/>
            <person name="Larson L."/>
            <person name="Mehta T."/>
            <person name="Neiman D."/>
            <person name="Pearson M."/>
            <person name="Roberts A."/>
            <person name="Saif S."/>
            <person name="Shea T."/>
            <person name="Shenoy N."/>
            <person name="Sisk P."/>
            <person name="Stolte C."/>
            <person name="Sykes S."/>
            <person name="Walk T."/>
            <person name="White J."/>
            <person name="Yandava C."/>
            <person name="Haas B."/>
            <person name="Nusbaum C."/>
            <person name="Birren B."/>
        </authorList>
    </citation>
    <scope>NUCLEOTIDE SEQUENCE [LARGE SCALE GENOMIC DNA]</scope>
    <source>
        <strain evidence="4">ATCC 64411 / 73-15</strain>
    </source>
</reference>
<evidence type="ECO:0000313" key="2">
    <source>
        <dbReference type="EMBL" id="KLU90673.1"/>
    </source>
</evidence>
<dbReference type="PANTHER" id="PTHR24148">
    <property type="entry name" value="ANKYRIN REPEAT DOMAIN-CONTAINING PROTEIN 39 HOMOLOG-RELATED"/>
    <property type="match status" value="1"/>
</dbReference>
<dbReference type="OMA" id="PDWTSNK"/>
<dbReference type="Pfam" id="PF06985">
    <property type="entry name" value="HET"/>
    <property type="match status" value="1"/>
</dbReference>
<proteinExistence type="predicted"/>
<dbReference type="Proteomes" id="UP000011715">
    <property type="component" value="Unassembled WGS sequence"/>
</dbReference>
<dbReference type="EMBL" id="GL876975">
    <property type="protein sequence ID" value="KLU90673.1"/>
    <property type="molecule type" value="Genomic_DNA"/>
</dbReference>
<accession>A0A0C4ECU0</accession>
<keyword evidence="4" id="KW-1185">Reference proteome</keyword>
<evidence type="ECO:0000313" key="4">
    <source>
        <dbReference type="Proteomes" id="UP000011715"/>
    </source>
</evidence>
<dbReference type="PANTHER" id="PTHR24148:SF64">
    <property type="entry name" value="HETEROKARYON INCOMPATIBILITY DOMAIN-CONTAINING PROTEIN"/>
    <property type="match status" value="1"/>
</dbReference>
<evidence type="ECO:0000313" key="3">
    <source>
        <dbReference type="EnsemblFungi" id="MAPG_10525T0"/>
    </source>
</evidence>
<gene>
    <name evidence="2" type="ORF">MAPG_10525</name>
</gene>
<dbReference type="VEuPathDB" id="FungiDB:MAPG_10525"/>
<reference evidence="2" key="3">
    <citation type="submission" date="2011-03" db="EMBL/GenBank/DDBJ databases">
        <title>Annotation of Magnaporthe poae ATCC 64411.</title>
        <authorList>
            <person name="Ma L.-J."/>
            <person name="Dead R."/>
            <person name="Young S.K."/>
            <person name="Zeng Q."/>
            <person name="Gargeya S."/>
            <person name="Fitzgerald M."/>
            <person name="Haas B."/>
            <person name="Abouelleil A."/>
            <person name="Alvarado L."/>
            <person name="Arachchi H.M."/>
            <person name="Berlin A."/>
            <person name="Brown A."/>
            <person name="Chapman S.B."/>
            <person name="Chen Z."/>
            <person name="Dunbar C."/>
            <person name="Freedman E."/>
            <person name="Gearin G."/>
            <person name="Gellesch M."/>
            <person name="Goldberg J."/>
            <person name="Griggs A."/>
            <person name="Gujja S."/>
            <person name="Heiman D."/>
            <person name="Howarth C."/>
            <person name="Larson L."/>
            <person name="Lui A."/>
            <person name="MacDonald P.J.P."/>
            <person name="Mehta T."/>
            <person name="Montmayeur A."/>
            <person name="Murphy C."/>
            <person name="Neiman D."/>
            <person name="Pearson M."/>
            <person name="Priest M."/>
            <person name="Roberts A."/>
            <person name="Saif S."/>
            <person name="Shea T."/>
            <person name="Shenoy N."/>
            <person name="Sisk P."/>
            <person name="Stolte C."/>
            <person name="Sykes S."/>
            <person name="Yandava C."/>
            <person name="Wortman J."/>
            <person name="Nusbaum C."/>
            <person name="Birren B."/>
        </authorList>
    </citation>
    <scope>NUCLEOTIDE SEQUENCE</scope>
    <source>
        <strain evidence="2">ATCC 64411</strain>
    </source>
</reference>
<protein>
    <recommendedName>
        <fullName evidence="1">Heterokaryon incompatibility domain-containing protein</fullName>
    </recommendedName>
</protein>
<feature type="domain" description="Heterokaryon incompatibility" evidence="1">
    <location>
        <begin position="50"/>
        <end position="213"/>
    </location>
</feature>
<reference evidence="3" key="5">
    <citation type="submission" date="2015-06" db="UniProtKB">
        <authorList>
            <consortium name="EnsemblFungi"/>
        </authorList>
    </citation>
    <scope>IDENTIFICATION</scope>
    <source>
        <strain evidence="3">ATCC 64411</strain>
    </source>
</reference>
<reference evidence="2" key="2">
    <citation type="submission" date="2010-05" db="EMBL/GenBank/DDBJ databases">
        <title>The Genome Sequence of Magnaporthe poae strain ATCC 64411.</title>
        <authorList>
            <consortium name="The Broad Institute Genome Sequencing Platform"/>
            <consortium name="Broad Institute Genome Sequencing Center for Infectious Disease"/>
            <person name="Ma L.-J."/>
            <person name="Dead R."/>
            <person name="Young S."/>
            <person name="Zeng Q."/>
            <person name="Koehrsen M."/>
            <person name="Alvarado L."/>
            <person name="Berlin A."/>
            <person name="Chapman S.B."/>
            <person name="Chen Z."/>
            <person name="Freedman E."/>
            <person name="Gellesch M."/>
            <person name="Goldberg J."/>
            <person name="Griggs A."/>
            <person name="Gujja S."/>
            <person name="Heilman E.R."/>
            <person name="Heiman D."/>
            <person name="Hepburn T."/>
            <person name="Howarth C."/>
            <person name="Jen D."/>
            <person name="Larson L."/>
            <person name="Mehta T."/>
            <person name="Neiman D."/>
            <person name="Pearson M."/>
            <person name="Roberts A."/>
            <person name="Saif S."/>
            <person name="Shea T."/>
            <person name="Shenoy N."/>
            <person name="Sisk P."/>
            <person name="Stolte C."/>
            <person name="Sykes S."/>
            <person name="Walk T."/>
            <person name="White J."/>
            <person name="Yandava C."/>
            <person name="Haas B."/>
            <person name="Nusbaum C."/>
            <person name="Birren B."/>
        </authorList>
    </citation>
    <scope>NUCLEOTIDE SEQUENCE</scope>
    <source>
        <strain evidence="2">ATCC 64411</strain>
    </source>
</reference>
<reference evidence="3" key="4">
    <citation type="journal article" date="2015" name="G3 (Bethesda)">
        <title>Genome sequences of three phytopathogenic species of the Magnaporthaceae family of fungi.</title>
        <authorList>
            <person name="Okagaki L.H."/>
            <person name="Nunes C.C."/>
            <person name="Sailsbery J."/>
            <person name="Clay B."/>
            <person name="Brown D."/>
            <person name="John T."/>
            <person name="Oh Y."/>
            <person name="Young N."/>
            <person name="Fitzgerald M."/>
            <person name="Haas B.J."/>
            <person name="Zeng Q."/>
            <person name="Young S."/>
            <person name="Adiconis X."/>
            <person name="Fan L."/>
            <person name="Levin J.Z."/>
            <person name="Mitchell T.K."/>
            <person name="Okubara P.A."/>
            <person name="Farman M.L."/>
            <person name="Kohn L.M."/>
            <person name="Birren B."/>
            <person name="Ma L.-J."/>
            <person name="Dean R.A."/>
        </authorList>
    </citation>
    <scope>NUCLEOTIDE SEQUENCE</scope>
    <source>
        <strain evidence="3">ATCC 64411 / 73-15</strain>
    </source>
</reference>
<dbReference type="InterPro" id="IPR010730">
    <property type="entry name" value="HET"/>
</dbReference>
<dbReference type="STRING" id="644358.A0A0C4ECU0"/>
<dbReference type="OrthoDB" id="2157530at2759"/>
<evidence type="ECO:0000259" key="1">
    <source>
        <dbReference type="Pfam" id="PF06985"/>
    </source>
</evidence>
<dbReference type="InterPro" id="IPR052895">
    <property type="entry name" value="HetReg/Transcr_Mod"/>
</dbReference>
<dbReference type="EMBL" id="ADBL01002352">
    <property type="status" value="NOT_ANNOTATED_CDS"/>
    <property type="molecule type" value="Genomic_DNA"/>
</dbReference>
<organism evidence="3 4">
    <name type="scientific">Magnaporthiopsis poae (strain ATCC 64411 / 73-15)</name>
    <name type="common">Kentucky bluegrass fungus</name>
    <name type="synonym">Magnaporthe poae</name>
    <dbReference type="NCBI Taxonomy" id="644358"/>
    <lineage>
        <taxon>Eukaryota</taxon>
        <taxon>Fungi</taxon>
        <taxon>Dikarya</taxon>
        <taxon>Ascomycota</taxon>
        <taxon>Pezizomycotina</taxon>
        <taxon>Sordariomycetes</taxon>
        <taxon>Sordariomycetidae</taxon>
        <taxon>Magnaporthales</taxon>
        <taxon>Magnaporthaceae</taxon>
        <taxon>Magnaporthiopsis</taxon>
    </lineage>
</organism>